<sequence>MSVIADETGAQRALGYVIDVGDPESARCWLDVTEAHTNRHDVLHGGIASLLLDSAMGATGSLTVDPAGRAPFLTVSLTTQFLTPARAGERVTAVGRITGGGRSLLFIAGELRADTGTLVASATGVFKRVPDRTG</sequence>
<proteinExistence type="inferred from homology"/>
<organism evidence="4 5">
    <name type="scientific">Roseivivax jejudonensis</name>
    <dbReference type="NCBI Taxonomy" id="1529041"/>
    <lineage>
        <taxon>Bacteria</taxon>
        <taxon>Pseudomonadati</taxon>
        <taxon>Pseudomonadota</taxon>
        <taxon>Alphaproteobacteria</taxon>
        <taxon>Rhodobacterales</taxon>
        <taxon>Roseobacteraceae</taxon>
        <taxon>Roseivivax</taxon>
    </lineage>
</organism>
<dbReference type="PANTHER" id="PTHR21660">
    <property type="entry name" value="THIOESTERASE SUPERFAMILY MEMBER-RELATED"/>
    <property type="match status" value="1"/>
</dbReference>
<feature type="domain" description="Thioesterase" evidence="3">
    <location>
        <begin position="41"/>
        <end position="120"/>
    </location>
</feature>
<protein>
    <submittedName>
        <fullName evidence="4">Thioesterase superfamily protein</fullName>
    </submittedName>
</protein>
<evidence type="ECO:0000313" key="5">
    <source>
        <dbReference type="Proteomes" id="UP000193570"/>
    </source>
</evidence>
<dbReference type="InterPro" id="IPR006683">
    <property type="entry name" value="Thioestr_dom"/>
</dbReference>
<name>A0A1X6YL03_9RHOB</name>
<keyword evidence="5" id="KW-1185">Reference proteome</keyword>
<dbReference type="GO" id="GO:0047617">
    <property type="term" value="F:fatty acyl-CoA hydrolase activity"/>
    <property type="evidence" value="ECO:0007669"/>
    <property type="project" value="InterPro"/>
</dbReference>
<keyword evidence="2" id="KW-0378">Hydrolase</keyword>
<dbReference type="Pfam" id="PF03061">
    <property type="entry name" value="4HBT"/>
    <property type="match status" value="1"/>
</dbReference>
<dbReference type="InterPro" id="IPR039298">
    <property type="entry name" value="ACOT13"/>
</dbReference>
<reference evidence="4 5" key="1">
    <citation type="submission" date="2017-03" db="EMBL/GenBank/DDBJ databases">
        <authorList>
            <person name="Afonso C.L."/>
            <person name="Miller P.J."/>
            <person name="Scott M.A."/>
            <person name="Spackman E."/>
            <person name="Goraichik I."/>
            <person name="Dimitrov K.M."/>
            <person name="Suarez D.L."/>
            <person name="Swayne D.E."/>
        </authorList>
    </citation>
    <scope>NUCLEOTIDE SEQUENCE [LARGE SCALE GENOMIC DNA]</scope>
    <source>
        <strain evidence="4 5">CECT 8625</strain>
    </source>
</reference>
<evidence type="ECO:0000256" key="2">
    <source>
        <dbReference type="ARBA" id="ARBA00022801"/>
    </source>
</evidence>
<dbReference type="EMBL" id="FWFK01000001">
    <property type="protein sequence ID" value="SLN23672.1"/>
    <property type="molecule type" value="Genomic_DNA"/>
</dbReference>
<dbReference type="AlphaFoldDB" id="A0A1X6YL03"/>
<dbReference type="CDD" id="cd03443">
    <property type="entry name" value="PaaI_thioesterase"/>
    <property type="match status" value="1"/>
</dbReference>
<dbReference type="PANTHER" id="PTHR21660:SF1">
    <property type="entry name" value="ACYL-COENZYME A THIOESTERASE 13"/>
    <property type="match status" value="1"/>
</dbReference>
<evidence type="ECO:0000259" key="3">
    <source>
        <dbReference type="Pfam" id="PF03061"/>
    </source>
</evidence>
<dbReference type="NCBIfam" id="TIGR00369">
    <property type="entry name" value="unchar_dom_1"/>
    <property type="match status" value="1"/>
</dbReference>
<evidence type="ECO:0000313" key="4">
    <source>
        <dbReference type="EMBL" id="SLN23672.1"/>
    </source>
</evidence>
<comment type="similarity">
    <text evidence="1">Belongs to the thioesterase PaaI family.</text>
</comment>
<dbReference type="SUPFAM" id="SSF54637">
    <property type="entry name" value="Thioesterase/thiol ester dehydrase-isomerase"/>
    <property type="match status" value="1"/>
</dbReference>
<accession>A0A1X6YL03</accession>
<dbReference type="Proteomes" id="UP000193570">
    <property type="component" value="Unassembled WGS sequence"/>
</dbReference>
<evidence type="ECO:0000256" key="1">
    <source>
        <dbReference type="ARBA" id="ARBA00008324"/>
    </source>
</evidence>
<dbReference type="InterPro" id="IPR029069">
    <property type="entry name" value="HotDog_dom_sf"/>
</dbReference>
<dbReference type="InterPro" id="IPR003736">
    <property type="entry name" value="PAAI_dom"/>
</dbReference>
<dbReference type="Gene3D" id="3.10.129.10">
    <property type="entry name" value="Hotdog Thioesterase"/>
    <property type="match status" value="1"/>
</dbReference>
<dbReference type="OrthoDB" id="3477511at2"/>
<gene>
    <name evidence="4" type="ORF">ROJ8625_00960</name>
</gene>
<dbReference type="RefSeq" id="WP_085790660.1">
    <property type="nucleotide sequence ID" value="NZ_FWFK01000001.1"/>
</dbReference>